<dbReference type="PANTHER" id="PTHR33653">
    <property type="entry name" value="RIBONUCLEASE VAPC2"/>
    <property type="match status" value="1"/>
</dbReference>
<evidence type="ECO:0000256" key="6">
    <source>
        <dbReference type="ARBA" id="ARBA00022842"/>
    </source>
</evidence>
<dbReference type="GO" id="GO:0016787">
    <property type="term" value="F:hydrolase activity"/>
    <property type="evidence" value="ECO:0007669"/>
    <property type="project" value="UniProtKB-KW"/>
</dbReference>
<feature type="binding site" evidence="8">
    <location>
        <position position="97"/>
    </location>
    <ligand>
        <name>Mg(2+)</name>
        <dbReference type="ChEBI" id="CHEBI:18420"/>
    </ligand>
</feature>
<evidence type="ECO:0000256" key="3">
    <source>
        <dbReference type="ARBA" id="ARBA00022722"/>
    </source>
</evidence>
<dbReference type="RefSeq" id="WP_155445546.1">
    <property type="nucleotide sequence ID" value="NZ_JAOQNR010000004.1"/>
</dbReference>
<dbReference type="InterPro" id="IPR022907">
    <property type="entry name" value="VapC_family"/>
</dbReference>
<evidence type="ECO:0000259" key="9">
    <source>
        <dbReference type="Pfam" id="PF01850"/>
    </source>
</evidence>
<evidence type="ECO:0000313" key="10">
    <source>
        <dbReference type="EMBL" id="MTV30849.1"/>
    </source>
</evidence>
<dbReference type="Proteomes" id="UP000439113">
    <property type="component" value="Unassembled WGS sequence"/>
</dbReference>
<dbReference type="EMBL" id="WNKS01000005">
    <property type="protein sequence ID" value="MTV30849.1"/>
    <property type="molecule type" value="Genomic_DNA"/>
</dbReference>
<dbReference type="InterPro" id="IPR029060">
    <property type="entry name" value="PIN-like_dom_sf"/>
</dbReference>
<dbReference type="GO" id="GO:0000287">
    <property type="term" value="F:magnesium ion binding"/>
    <property type="evidence" value="ECO:0007669"/>
    <property type="project" value="UniProtKB-UniRule"/>
</dbReference>
<dbReference type="OrthoDB" id="32625at2"/>
<dbReference type="InterPro" id="IPR002716">
    <property type="entry name" value="PIN_dom"/>
</dbReference>
<comment type="caution">
    <text evidence="10">The sequence shown here is derived from an EMBL/GenBank/DDBJ whole genome shotgun (WGS) entry which is preliminary data.</text>
</comment>
<dbReference type="Pfam" id="PF01850">
    <property type="entry name" value="PIN"/>
    <property type="match status" value="1"/>
</dbReference>
<evidence type="ECO:0000256" key="5">
    <source>
        <dbReference type="ARBA" id="ARBA00022801"/>
    </source>
</evidence>
<comment type="cofactor">
    <cofactor evidence="1 8">
        <name>Mg(2+)</name>
        <dbReference type="ChEBI" id="CHEBI:18420"/>
    </cofactor>
</comment>
<evidence type="ECO:0000256" key="7">
    <source>
        <dbReference type="ARBA" id="ARBA00038093"/>
    </source>
</evidence>
<dbReference type="SUPFAM" id="SSF88723">
    <property type="entry name" value="PIN domain-like"/>
    <property type="match status" value="1"/>
</dbReference>
<feature type="binding site" evidence="8">
    <location>
        <position position="5"/>
    </location>
    <ligand>
        <name>Mg(2+)</name>
        <dbReference type="ChEBI" id="CHEBI:18420"/>
    </ligand>
</feature>
<comment type="similarity">
    <text evidence="7 8">Belongs to the PINc/VapC protein family.</text>
</comment>
<evidence type="ECO:0000256" key="8">
    <source>
        <dbReference type="HAMAP-Rule" id="MF_00265"/>
    </source>
</evidence>
<keyword evidence="8" id="KW-0800">Toxin</keyword>
<name>A0A6N8DK76_RHOAC</name>
<dbReference type="CDD" id="cd09871">
    <property type="entry name" value="PIN_MtVapC28-VapC30-like"/>
    <property type="match status" value="1"/>
</dbReference>
<gene>
    <name evidence="8" type="primary">vapC</name>
    <name evidence="10" type="ORF">GJ654_07560</name>
</gene>
<evidence type="ECO:0000313" key="11">
    <source>
        <dbReference type="Proteomes" id="UP000439113"/>
    </source>
</evidence>
<evidence type="ECO:0000256" key="2">
    <source>
        <dbReference type="ARBA" id="ARBA00022649"/>
    </source>
</evidence>
<protein>
    <recommendedName>
        <fullName evidence="8">Ribonuclease VapC</fullName>
        <shortName evidence="8">RNase VapC</shortName>
        <ecNumber evidence="8">3.1.-.-</ecNumber>
    </recommendedName>
    <alternativeName>
        <fullName evidence="8">Toxin VapC</fullName>
    </alternativeName>
</protein>
<dbReference type="HAMAP" id="MF_00265">
    <property type="entry name" value="VapC_Nob1"/>
    <property type="match status" value="1"/>
</dbReference>
<evidence type="ECO:0000256" key="4">
    <source>
        <dbReference type="ARBA" id="ARBA00022723"/>
    </source>
</evidence>
<feature type="domain" description="PIN" evidence="9">
    <location>
        <begin position="2"/>
        <end position="122"/>
    </location>
</feature>
<keyword evidence="5 8" id="KW-0378">Hydrolase</keyword>
<proteinExistence type="inferred from homology"/>
<keyword evidence="6 8" id="KW-0460">Magnesium</keyword>
<organism evidence="10 11">
    <name type="scientific">Rhodoblastus acidophilus</name>
    <name type="common">Rhodopseudomonas acidophila</name>
    <dbReference type="NCBI Taxonomy" id="1074"/>
    <lineage>
        <taxon>Bacteria</taxon>
        <taxon>Pseudomonadati</taxon>
        <taxon>Pseudomonadota</taxon>
        <taxon>Alphaproteobacteria</taxon>
        <taxon>Hyphomicrobiales</taxon>
        <taxon>Rhodoblastaceae</taxon>
        <taxon>Rhodoblastus</taxon>
    </lineage>
</organism>
<dbReference type="GO" id="GO:0004540">
    <property type="term" value="F:RNA nuclease activity"/>
    <property type="evidence" value="ECO:0007669"/>
    <property type="project" value="InterPro"/>
</dbReference>
<evidence type="ECO:0000256" key="1">
    <source>
        <dbReference type="ARBA" id="ARBA00001946"/>
    </source>
</evidence>
<keyword evidence="3 8" id="KW-0540">Nuclease</keyword>
<sequence>MIAVDTSALVAIVLNEPESERCASILTCAPRRLISAANVAEALIVANRRAVVDEMQEMFELWTFDIVDVTASVAHRAAEAYRLWGKGFHAAALNYGDCFAYDLAKNHACALLYVGKDFALTDVLRAQESTP</sequence>
<keyword evidence="4 8" id="KW-0479">Metal-binding</keyword>
<dbReference type="Gene3D" id="3.40.50.1010">
    <property type="entry name" value="5'-nuclease"/>
    <property type="match status" value="1"/>
</dbReference>
<dbReference type="GO" id="GO:0090729">
    <property type="term" value="F:toxin activity"/>
    <property type="evidence" value="ECO:0007669"/>
    <property type="project" value="UniProtKB-KW"/>
</dbReference>
<accession>A0A6N8DK76</accession>
<reference evidence="10 11" key="1">
    <citation type="submission" date="2019-11" db="EMBL/GenBank/DDBJ databases">
        <title>Whole-genome sequence of a Rhodoblastus acidophilus DSM 142.</title>
        <authorList>
            <person name="Kyndt J.A."/>
            <person name="Meyer T.E."/>
        </authorList>
    </citation>
    <scope>NUCLEOTIDE SEQUENCE [LARGE SCALE GENOMIC DNA]</scope>
    <source>
        <strain evidence="10 11">DSM 142</strain>
    </source>
</reference>
<dbReference type="InterPro" id="IPR050556">
    <property type="entry name" value="Type_II_TA_system_RNase"/>
</dbReference>
<dbReference type="AlphaFoldDB" id="A0A6N8DK76"/>
<keyword evidence="2 8" id="KW-1277">Toxin-antitoxin system</keyword>
<dbReference type="PANTHER" id="PTHR33653:SF1">
    <property type="entry name" value="RIBONUCLEASE VAPC2"/>
    <property type="match status" value="1"/>
</dbReference>
<dbReference type="EC" id="3.1.-.-" evidence="8"/>
<comment type="function">
    <text evidence="8">Toxic component of a toxin-antitoxin (TA) system. An RNase.</text>
</comment>